<dbReference type="Pfam" id="PF01588">
    <property type="entry name" value="tRNA_bind"/>
    <property type="match status" value="1"/>
</dbReference>
<accession>A0A024GUV9</accession>
<keyword evidence="2 3" id="KW-0694">RNA-binding</keyword>
<name>A0A024GUV9_9STRA</name>
<dbReference type="Proteomes" id="UP000053237">
    <property type="component" value="Unassembled WGS sequence"/>
</dbReference>
<evidence type="ECO:0000259" key="4">
    <source>
        <dbReference type="PROSITE" id="PS50886"/>
    </source>
</evidence>
<dbReference type="AlphaFoldDB" id="A0A024GUV9"/>
<dbReference type="GO" id="GO:0000049">
    <property type="term" value="F:tRNA binding"/>
    <property type="evidence" value="ECO:0007669"/>
    <property type="project" value="UniProtKB-UniRule"/>
</dbReference>
<reference evidence="5 6" key="1">
    <citation type="submission" date="2012-05" db="EMBL/GenBank/DDBJ databases">
        <title>Recombination and specialization in a pathogen metapopulation.</title>
        <authorList>
            <person name="Gardiner A."/>
            <person name="Kemen E."/>
            <person name="Schultz-Larsen T."/>
            <person name="MacLean D."/>
            <person name="Van Oosterhout C."/>
            <person name="Jones J.D.G."/>
        </authorList>
    </citation>
    <scope>NUCLEOTIDE SEQUENCE [LARGE SCALE GENOMIC DNA]</scope>
    <source>
        <strain evidence="5 6">Ac Nc2</strain>
    </source>
</reference>
<evidence type="ECO:0000256" key="2">
    <source>
        <dbReference type="ARBA" id="ARBA00022884"/>
    </source>
</evidence>
<gene>
    <name evidence="5" type="ORF">BN9_125180</name>
</gene>
<evidence type="ECO:0000313" key="5">
    <source>
        <dbReference type="EMBL" id="CCI50579.1"/>
    </source>
</evidence>
<evidence type="ECO:0000313" key="6">
    <source>
        <dbReference type="Proteomes" id="UP000053237"/>
    </source>
</evidence>
<keyword evidence="1 3" id="KW-0820">tRNA-binding</keyword>
<keyword evidence="6" id="KW-1185">Reference proteome</keyword>
<dbReference type="EMBL" id="CAIX01000586">
    <property type="protein sequence ID" value="CCI50579.1"/>
    <property type="molecule type" value="Genomic_DNA"/>
</dbReference>
<sequence length="98" mass="11441">MDRRVFFMYPTLQPQLLSQAPGRHALSIHSQNRAKEIMALCQSSLFSNLDIRVGKVVEVKQHPTFEKHYTDKVQVGPEEILEIVFEHQPYFTEEEVLD</sequence>
<feature type="domain" description="TRNA-binding" evidence="4">
    <location>
        <begin position="45"/>
        <end position="98"/>
    </location>
</feature>
<protein>
    <recommendedName>
        <fullName evidence="4">tRNA-binding domain-containing protein</fullName>
    </recommendedName>
</protein>
<comment type="caution">
    <text evidence="5">The sequence shown here is derived from an EMBL/GenBank/DDBJ whole genome shotgun (WGS) entry which is preliminary data.</text>
</comment>
<dbReference type="InterPro" id="IPR012340">
    <property type="entry name" value="NA-bd_OB-fold"/>
</dbReference>
<organism evidence="5 6">
    <name type="scientific">Albugo candida</name>
    <dbReference type="NCBI Taxonomy" id="65357"/>
    <lineage>
        <taxon>Eukaryota</taxon>
        <taxon>Sar</taxon>
        <taxon>Stramenopiles</taxon>
        <taxon>Oomycota</taxon>
        <taxon>Peronosporomycetes</taxon>
        <taxon>Albuginales</taxon>
        <taxon>Albuginaceae</taxon>
        <taxon>Albugo</taxon>
    </lineage>
</organism>
<dbReference type="Gene3D" id="2.40.50.140">
    <property type="entry name" value="Nucleic acid-binding proteins"/>
    <property type="match status" value="1"/>
</dbReference>
<dbReference type="InterPro" id="IPR002547">
    <property type="entry name" value="tRNA-bd_dom"/>
</dbReference>
<evidence type="ECO:0000256" key="1">
    <source>
        <dbReference type="ARBA" id="ARBA00022555"/>
    </source>
</evidence>
<dbReference type="InParanoid" id="A0A024GUV9"/>
<evidence type="ECO:0000256" key="3">
    <source>
        <dbReference type="PROSITE-ProRule" id="PRU00209"/>
    </source>
</evidence>
<dbReference type="PROSITE" id="PS50886">
    <property type="entry name" value="TRBD"/>
    <property type="match status" value="1"/>
</dbReference>
<dbReference type="SUPFAM" id="SSF50249">
    <property type="entry name" value="Nucleic acid-binding proteins"/>
    <property type="match status" value="1"/>
</dbReference>
<proteinExistence type="predicted"/>